<protein>
    <submittedName>
        <fullName evidence="2">SWIM-type domain-containing protein</fullName>
    </submittedName>
</protein>
<evidence type="ECO:0000313" key="1">
    <source>
        <dbReference type="Proteomes" id="UP000887580"/>
    </source>
</evidence>
<organism evidence="1 2">
    <name type="scientific">Panagrolaimus sp. PS1159</name>
    <dbReference type="NCBI Taxonomy" id="55785"/>
    <lineage>
        <taxon>Eukaryota</taxon>
        <taxon>Metazoa</taxon>
        <taxon>Ecdysozoa</taxon>
        <taxon>Nematoda</taxon>
        <taxon>Chromadorea</taxon>
        <taxon>Rhabditida</taxon>
        <taxon>Tylenchina</taxon>
        <taxon>Panagrolaimomorpha</taxon>
        <taxon>Panagrolaimoidea</taxon>
        <taxon>Panagrolaimidae</taxon>
        <taxon>Panagrolaimus</taxon>
    </lineage>
</organism>
<dbReference type="WBParaSite" id="PS1159_v2.g16238.t1">
    <property type="protein sequence ID" value="PS1159_v2.g16238.t1"/>
    <property type="gene ID" value="PS1159_v2.g16238"/>
</dbReference>
<evidence type="ECO:0000313" key="2">
    <source>
        <dbReference type="WBParaSite" id="PS1159_v2.g16238.t1"/>
    </source>
</evidence>
<accession>A0AC35FD97</accession>
<sequence>MATCNESEDEDIYDRPLFQSAKDSRSDDSCINVSIPEKEPEISVHSHTVQKNDVKYETSVVQSDETINEKDRRKKKGNGIFFLRKKTDTIPSQDKNSGDNFKPKKKRKTSGEAAVEAWRLEEKQFEQAAKQRKKNIRVRRGLLSTETFEAMANAYPDGEKKPKIKKKEKPQLTEKILKVLIAVGDGKLNHFFNESEVARVSSMQTERVHFLKKLSQKKELRWLNMLFEKDLKMENGNDATKMEEEDNERASAIIDLIMKCGQQNQSSLASFLANKSIDIDALYYMEGCIKYKMEDSVTSNPAESLNALFQAQIDKRELAIDELAYSIYYFAGVFYNDIIRGYYDDGNFELLKKYSSKKKGSAFEIPENKLLKLPEFSDFNKWIIEQEGPVFEGEQKIDLRKVLLVTAIDNFKIHHLEDNAFTVIDTITITAIDNFKIYHLEDNVFTVIDTITSRKATVTLGETARKDECTCRQQATCLHILAAKKLIGKELTANERVGDPMKDEKRQRNKKVGRHGRKRRQRKDVVEHTDESTEALSPVQKAAKKEHEVQHSNAMRSIRAYIKQV</sequence>
<reference evidence="2" key="1">
    <citation type="submission" date="2022-11" db="UniProtKB">
        <authorList>
            <consortium name="WormBaseParasite"/>
        </authorList>
    </citation>
    <scope>IDENTIFICATION</scope>
</reference>
<dbReference type="Proteomes" id="UP000887580">
    <property type="component" value="Unplaced"/>
</dbReference>
<proteinExistence type="predicted"/>
<name>A0AC35FD97_9BILA</name>